<name>A0AAV2ZD31_9STRA</name>
<organism evidence="1 2">
    <name type="scientific">Lagenidium giganteum</name>
    <dbReference type="NCBI Taxonomy" id="4803"/>
    <lineage>
        <taxon>Eukaryota</taxon>
        <taxon>Sar</taxon>
        <taxon>Stramenopiles</taxon>
        <taxon>Oomycota</taxon>
        <taxon>Peronosporomycetes</taxon>
        <taxon>Pythiales</taxon>
        <taxon>Pythiaceae</taxon>
    </lineage>
</organism>
<dbReference type="Proteomes" id="UP001146120">
    <property type="component" value="Unassembled WGS sequence"/>
</dbReference>
<evidence type="ECO:0000313" key="1">
    <source>
        <dbReference type="EMBL" id="DBA03885.1"/>
    </source>
</evidence>
<dbReference type="AlphaFoldDB" id="A0AAV2ZD31"/>
<sequence>MRRRQEAVAFCEVQVVLRQSPCMAPRPSPHSV</sequence>
<reference evidence="1" key="1">
    <citation type="submission" date="2022-11" db="EMBL/GenBank/DDBJ databases">
        <authorList>
            <person name="Morgan W.R."/>
            <person name="Tartar A."/>
        </authorList>
    </citation>
    <scope>NUCLEOTIDE SEQUENCE</scope>
    <source>
        <strain evidence="1">ARSEF 373</strain>
    </source>
</reference>
<reference evidence="1" key="2">
    <citation type="journal article" date="2023" name="Microbiol Resour">
        <title>Decontamination and Annotation of the Draft Genome Sequence of the Oomycete Lagenidium giganteum ARSEF 373.</title>
        <authorList>
            <person name="Morgan W.R."/>
            <person name="Tartar A."/>
        </authorList>
    </citation>
    <scope>NUCLEOTIDE SEQUENCE</scope>
    <source>
        <strain evidence="1">ARSEF 373</strain>
    </source>
</reference>
<gene>
    <name evidence="1" type="ORF">N0F65_004575</name>
</gene>
<evidence type="ECO:0000313" key="2">
    <source>
        <dbReference type="Proteomes" id="UP001146120"/>
    </source>
</evidence>
<accession>A0AAV2ZD31</accession>
<proteinExistence type="predicted"/>
<keyword evidence="2" id="KW-1185">Reference proteome</keyword>
<dbReference type="EMBL" id="DAKRPA010000014">
    <property type="protein sequence ID" value="DBA03885.1"/>
    <property type="molecule type" value="Genomic_DNA"/>
</dbReference>
<protein>
    <submittedName>
        <fullName evidence="1">Uncharacterized protein</fullName>
    </submittedName>
</protein>
<comment type="caution">
    <text evidence="1">The sequence shown here is derived from an EMBL/GenBank/DDBJ whole genome shotgun (WGS) entry which is preliminary data.</text>
</comment>